<evidence type="ECO:0000313" key="1">
    <source>
        <dbReference type="EMBL" id="NYE93883.1"/>
    </source>
</evidence>
<gene>
    <name evidence="1" type="ORF">FHU41_000104</name>
</gene>
<organism evidence="1 2">
    <name type="scientific">Psychromicrobium silvestre</name>
    <dbReference type="NCBI Taxonomy" id="1645614"/>
    <lineage>
        <taxon>Bacteria</taxon>
        <taxon>Bacillati</taxon>
        <taxon>Actinomycetota</taxon>
        <taxon>Actinomycetes</taxon>
        <taxon>Micrococcales</taxon>
        <taxon>Micrococcaceae</taxon>
        <taxon>Psychromicrobium</taxon>
    </lineage>
</organism>
<dbReference type="Gene3D" id="2.40.10.10">
    <property type="entry name" value="Trypsin-like serine proteases"/>
    <property type="match status" value="2"/>
</dbReference>
<comment type="caution">
    <text evidence="1">The sequence shown here is derived from an EMBL/GenBank/DDBJ whole genome shotgun (WGS) entry which is preliminary data.</text>
</comment>
<name>A0A7Y9LQT4_9MICC</name>
<dbReference type="InterPro" id="IPR009003">
    <property type="entry name" value="Peptidase_S1_PA"/>
</dbReference>
<dbReference type="RefSeq" id="WP_179387725.1">
    <property type="nucleotide sequence ID" value="NZ_JACBYQ010000001.1"/>
</dbReference>
<protein>
    <recommendedName>
        <fullName evidence="3">Trypsin</fullName>
    </recommendedName>
</protein>
<evidence type="ECO:0000313" key="2">
    <source>
        <dbReference type="Proteomes" id="UP000521748"/>
    </source>
</evidence>
<dbReference type="EMBL" id="JACBYQ010000001">
    <property type="protein sequence ID" value="NYE93883.1"/>
    <property type="molecule type" value="Genomic_DNA"/>
</dbReference>
<dbReference type="AlphaFoldDB" id="A0A7Y9LQT4"/>
<reference evidence="1 2" key="1">
    <citation type="submission" date="2020-07" db="EMBL/GenBank/DDBJ databases">
        <title>Sequencing the genomes of 1000 actinobacteria strains.</title>
        <authorList>
            <person name="Klenk H.-P."/>
        </authorList>
    </citation>
    <scope>NUCLEOTIDE SEQUENCE [LARGE SCALE GENOMIC DNA]</scope>
    <source>
        <strain evidence="1 2">DSM 102047</strain>
    </source>
</reference>
<proteinExistence type="predicted"/>
<dbReference type="SUPFAM" id="SSF50494">
    <property type="entry name" value="Trypsin-like serine proteases"/>
    <property type="match status" value="1"/>
</dbReference>
<accession>A0A7Y9LQT4</accession>
<sequence>MAFLVSTGIGSGTALAASTSPNIPGFSEIDSFIANSGPTFIANQQKLSDFKHWVALVPGIEEAGYVEQVNDAENLSTKILWKGPSRLRETVLAEGLSRGIITTFSERPYSLPQIRTAITKIDAQSKVLAELGFQIDGIAGVRDDDGAIAIEGHPLDQLTPNLSKVSEIVQLAAGGPVRVTDNRRTTPATATRSNDTAPFDSGGYMIESGHVCSTGFSLADSRRTYAVTARHCPQGSYYDRDNPGVYVGYELRDSPDGQASLLDGTGSKWMFDGVWNNSAGYAKGVSGFQDVALGDRVCTSGGNSGVHCNIKIIGMNYWWNDGYGGANTIEAYQQTAGQIATIQGDSGGPVLMPLSNGTVGAVGMIQAVITGHTTGCGSVHDQGGEPLLSRHAVHFNPDYRQQPRHESGHLVNDLLRNPDELSQNSALFEPATP</sequence>
<evidence type="ECO:0008006" key="3">
    <source>
        <dbReference type="Google" id="ProtNLM"/>
    </source>
</evidence>
<dbReference type="InterPro" id="IPR043504">
    <property type="entry name" value="Peptidase_S1_PA_chymotrypsin"/>
</dbReference>
<keyword evidence="2" id="KW-1185">Reference proteome</keyword>
<dbReference type="Proteomes" id="UP000521748">
    <property type="component" value="Unassembled WGS sequence"/>
</dbReference>